<dbReference type="HOGENOM" id="CLU_2455467_0_0_1"/>
<gene>
    <name evidence="1" type="ORF">PHACADRAFT_253375</name>
</gene>
<dbReference type="RefSeq" id="XP_007394167.1">
    <property type="nucleotide sequence ID" value="XM_007394105.1"/>
</dbReference>
<dbReference type="AlphaFoldDB" id="K5VXN5"/>
<evidence type="ECO:0000313" key="2">
    <source>
        <dbReference type="Proteomes" id="UP000008370"/>
    </source>
</evidence>
<dbReference type="InParanoid" id="K5VXN5"/>
<proteinExistence type="predicted"/>
<accession>K5VXN5</accession>
<dbReference type="EMBL" id="JH930471">
    <property type="protein sequence ID" value="EKM56313.1"/>
    <property type="molecule type" value="Genomic_DNA"/>
</dbReference>
<name>K5VXN5_PHACS</name>
<reference evidence="1 2" key="1">
    <citation type="journal article" date="2012" name="BMC Genomics">
        <title>Comparative genomics of the white-rot fungi, Phanerochaete carnosa and P. chrysosporium, to elucidate the genetic basis of the distinct wood types they colonize.</title>
        <authorList>
            <person name="Suzuki H."/>
            <person name="MacDonald J."/>
            <person name="Syed K."/>
            <person name="Salamov A."/>
            <person name="Hori C."/>
            <person name="Aerts A."/>
            <person name="Henrissat B."/>
            <person name="Wiebenga A."/>
            <person name="vanKuyk P.A."/>
            <person name="Barry K."/>
            <person name="Lindquist E."/>
            <person name="LaButti K."/>
            <person name="Lapidus A."/>
            <person name="Lucas S."/>
            <person name="Coutinho P."/>
            <person name="Gong Y."/>
            <person name="Samejima M."/>
            <person name="Mahadevan R."/>
            <person name="Abou-Zaid M."/>
            <person name="de Vries R.P."/>
            <person name="Igarashi K."/>
            <person name="Yadav J.S."/>
            <person name="Grigoriev I.V."/>
            <person name="Master E.R."/>
        </authorList>
    </citation>
    <scope>NUCLEOTIDE SEQUENCE [LARGE SCALE GENOMIC DNA]</scope>
    <source>
        <strain evidence="1 2">HHB-10118-sp</strain>
    </source>
</reference>
<dbReference type="Proteomes" id="UP000008370">
    <property type="component" value="Unassembled WGS sequence"/>
</dbReference>
<sequence>MLLRASALSCSTRLSDVSAQARLTHARRDDGAHKVLVEYDGAHAPTRLRELRTVVFLSLWRDLRILEVPNGSMTAHEASSSAIFTVDTA</sequence>
<keyword evidence="2" id="KW-1185">Reference proteome</keyword>
<dbReference type="GeneID" id="18915755"/>
<organism evidence="1 2">
    <name type="scientific">Phanerochaete carnosa (strain HHB-10118-sp)</name>
    <name type="common">White-rot fungus</name>
    <name type="synonym">Peniophora carnosa</name>
    <dbReference type="NCBI Taxonomy" id="650164"/>
    <lineage>
        <taxon>Eukaryota</taxon>
        <taxon>Fungi</taxon>
        <taxon>Dikarya</taxon>
        <taxon>Basidiomycota</taxon>
        <taxon>Agaricomycotina</taxon>
        <taxon>Agaricomycetes</taxon>
        <taxon>Polyporales</taxon>
        <taxon>Phanerochaetaceae</taxon>
        <taxon>Phanerochaete</taxon>
    </lineage>
</organism>
<protein>
    <submittedName>
        <fullName evidence="1">Uncharacterized protein</fullName>
    </submittedName>
</protein>
<dbReference type="KEGG" id="pco:PHACADRAFT_253375"/>
<evidence type="ECO:0000313" key="1">
    <source>
        <dbReference type="EMBL" id="EKM56313.1"/>
    </source>
</evidence>